<feature type="non-terminal residue" evidence="1">
    <location>
        <position position="1"/>
    </location>
</feature>
<dbReference type="EMBL" id="BARW01033943">
    <property type="protein sequence ID" value="GAJ02799.1"/>
    <property type="molecule type" value="Genomic_DNA"/>
</dbReference>
<proteinExistence type="predicted"/>
<accession>X1TC08</accession>
<name>X1TC08_9ZZZZ</name>
<sequence length="31" mass="3629">ECWDQLLEASNVRDKKAWFLAKLQRGPAPEE</sequence>
<protein>
    <submittedName>
        <fullName evidence="1">Uncharacterized protein</fullName>
    </submittedName>
</protein>
<dbReference type="AlphaFoldDB" id="X1TC08"/>
<reference evidence="1" key="1">
    <citation type="journal article" date="2014" name="Front. Microbiol.">
        <title>High frequency of phylogenetically diverse reductive dehalogenase-homologous genes in deep subseafloor sedimentary metagenomes.</title>
        <authorList>
            <person name="Kawai M."/>
            <person name="Futagami T."/>
            <person name="Toyoda A."/>
            <person name="Takaki Y."/>
            <person name="Nishi S."/>
            <person name="Hori S."/>
            <person name="Arai W."/>
            <person name="Tsubouchi T."/>
            <person name="Morono Y."/>
            <person name="Uchiyama I."/>
            <person name="Ito T."/>
            <person name="Fujiyama A."/>
            <person name="Inagaki F."/>
            <person name="Takami H."/>
        </authorList>
    </citation>
    <scope>NUCLEOTIDE SEQUENCE</scope>
    <source>
        <strain evidence="1">Expedition CK06-06</strain>
    </source>
</reference>
<gene>
    <name evidence="1" type="ORF">S12H4_53334</name>
</gene>
<organism evidence="1">
    <name type="scientific">marine sediment metagenome</name>
    <dbReference type="NCBI Taxonomy" id="412755"/>
    <lineage>
        <taxon>unclassified sequences</taxon>
        <taxon>metagenomes</taxon>
        <taxon>ecological metagenomes</taxon>
    </lineage>
</organism>
<comment type="caution">
    <text evidence="1">The sequence shown here is derived from an EMBL/GenBank/DDBJ whole genome shotgun (WGS) entry which is preliminary data.</text>
</comment>
<evidence type="ECO:0000313" key="1">
    <source>
        <dbReference type="EMBL" id="GAJ02799.1"/>
    </source>
</evidence>